<keyword evidence="1" id="KW-1185">Reference proteome</keyword>
<dbReference type="STRING" id="174720.A0A0N5C0D2"/>
<protein>
    <submittedName>
        <fullName evidence="2">Uncharacterized protein</fullName>
    </submittedName>
</protein>
<dbReference type="AlphaFoldDB" id="A0A0N5C0D2"/>
<dbReference type="Proteomes" id="UP000046392">
    <property type="component" value="Unplaced"/>
</dbReference>
<accession>A0A0N5C0D2</accession>
<sequence length="89" mass="10200">MIIILKCDISCKISPVRFKILTFRSLSNNKNEDYDISAFRKPVDYKPGSDLYACKNPYLKLSGSSLDELFGDEWRRPLAKDQGGKMVCF</sequence>
<dbReference type="WBParaSite" id="SPAL_0001146100.1">
    <property type="protein sequence ID" value="SPAL_0001146100.1"/>
    <property type="gene ID" value="SPAL_0001146100"/>
</dbReference>
<organism evidence="1 2">
    <name type="scientific">Strongyloides papillosus</name>
    <name type="common">Intestinal threadworm</name>
    <dbReference type="NCBI Taxonomy" id="174720"/>
    <lineage>
        <taxon>Eukaryota</taxon>
        <taxon>Metazoa</taxon>
        <taxon>Ecdysozoa</taxon>
        <taxon>Nematoda</taxon>
        <taxon>Chromadorea</taxon>
        <taxon>Rhabditida</taxon>
        <taxon>Tylenchina</taxon>
        <taxon>Panagrolaimomorpha</taxon>
        <taxon>Strongyloidoidea</taxon>
        <taxon>Strongyloididae</taxon>
        <taxon>Strongyloides</taxon>
    </lineage>
</organism>
<evidence type="ECO:0000313" key="2">
    <source>
        <dbReference type="WBParaSite" id="SPAL_0001146100.1"/>
    </source>
</evidence>
<reference evidence="2" key="1">
    <citation type="submission" date="2017-02" db="UniProtKB">
        <authorList>
            <consortium name="WormBaseParasite"/>
        </authorList>
    </citation>
    <scope>IDENTIFICATION</scope>
</reference>
<evidence type="ECO:0000313" key="1">
    <source>
        <dbReference type="Proteomes" id="UP000046392"/>
    </source>
</evidence>
<proteinExistence type="predicted"/>
<name>A0A0N5C0D2_STREA</name>